<dbReference type="Proteomes" id="UP001165427">
    <property type="component" value="Unassembled WGS sequence"/>
</dbReference>
<dbReference type="InterPro" id="IPR044068">
    <property type="entry name" value="CB"/>
</dbReference>
<evidence type="ECO:0000313" key="8">
    <source>
        <dbReference type="EMBL" id="MCJ8499644.1"/>
    </source>
</evidence>
<comment type="caution">
    <text evidence="8">The sequence shown here is derived from an EMBL/GenBank/DDBJ whole genome shotgun (WGS) entry which is preliminary data.</text>
</comment>
<dbReference type="Pfam" id="PF13495">
    <property type="entry name" value="Phage_int_SAM_4"/>
    <property type="match status" value="1"/>
</dbReference>
<dbReference type="PROSITE" id="PS51898">
    <property type="entry name" value="TYR_RECOMBINASE"/>
    <property type="match status" value="1"/>
</dbReference>
<dbReference type="Gene3D" id="1.10.150.130">
    <property type="match status" value="1"/>
</dbReference>
<keyword evidence="4" id="KW-0233">DNA recombination</keyword>
<dbReference type="InterPro" id="IPR004107">
    <property type="entry name" value="Integrase_SAM-like_N"/>
</dbReference>
<dbReference type="InterPro" id="IPR050090">
    <property type="entry name" value="Tyrosine_recombinase_XerCD"/>
</dbReference>
<dbReference type="GO" id="GO:0015074">
    <property type="term" value="P:DNA integration"/>
    <property type="evidence" value="ECO:0007669"/>
    <property type="project" value="UniProtKB-KW"/>
</dbReference>
<gene>
    <name evidence="8" type="ORF">MRX98_03585</name>
</gene>
<evidence type="ECO:0000259" key="6">
    <source>
        <dbReference type="PROSITE" id="PS51898"/>
    </source>
</evidence>
<feature type="domain" description="Core-binding (CB)" evidence="7">
    <location>
        <begin position="13"/>
        <end position="95"/>
    </location>
</feature>
<dbReference type="InterPro" id="IPR010998">
    <property type="entry name" value="Integrase_recombinase_N"/>
</dbReference>
<dbReference type="EMBL" id="JALJRB010000002">
    <property type="protein sequence ID" value="MCJ8499644.1"/>
    <property type="molecule type" value="Genomic_DNA"/>
</dbReference>
<evidence type="ECO:0000256" key="5">
    <source>
        <dbReference type="PROSITE-ProRule" id="PRU01248"/>
    </source>
</evidence>
<dbReference type="PANTHER" id="PTHR30349:SF64">
    <property type="entry name" value="PROPHAGE INTEGRASE INTD-RELATED"/>
    <property type="match status" value="1"/>
</dbReference>
<keyword evidence="3 5" id="KW-0238">DNA-binding</keyword>
<evidence type="ECO:0000256" key="1">
    <source>
        <dbReference type="ARBA" id="ARBA00008857"/>
    </source>
</evidence>
<evidence type="ECO:0000256" key="3">
    <source>
        <dbReference type="ARBA" id="ARBA00023125"/>
    </source>
</evidence>
<organism evidence="8 9">
    <name type="scientific">Desulfatitalea alkaliphila</name>
    <dbReference type="NCBI Taxonomy" id="2929485"/>
    <lineage>
        <taxon>Bacteria</taxon>
        <taxon>Pseudomonadati</taxon>
        <taxon>Thermodesulfobacteriota</taxon>
        <taxon>Desulfobacteria</taxon>
        <taxon>Desulfobacterales</taxon>
        <taxon>Desulfosarcinaceae</taxon>
        <taxon>Desulfatitalea</taxon>
    </lineage>
</organism>
<evidence type="ECO:0000256" key="2">
    <source>
        <dbReference type="ARBA" id="ARBA00022908"/>
    </source>
</evidence>
<dbReference type="GO" id="GO:0006310">
    <property type="term" value="P:DNA recombination"/>
    <property type="evidence" value="ECO:0007669"/>
    <property type="project" value="UniProtKB-KW"/>
</dbReference>
<dbReference type="PANTHER" id="PTHR30349">
    <property type="entry name" value="PHAGE INTEGRASE-RELATED"/>
    <property type="match status" value="1"/>
</dbReference>
<accession>A0AA41R0H5</accession>
<dbReference type="InterPro" id="IPR002104">
    <property type="entry name" value="Integrase_catalytic"/>
</dbReference>
<keyword evidence="9" id="KW-1185">Reference proteome</keyword>
<name>A0AA41R0H5_9BACT</name>
<dbReference type="Gene3D" id="1.10.443.10">
    <property type="entry name" value="Intergrase catalytic core"/>
    <property type="match status" value="1"/>
</dbReference>
<dbReference type="InterPro" id="IPR011010">
    <property type="entry name" value="DNA_brk_join_enz"/>
</dbReference>
<dbReference type="GO" id="GO:0003677">
    <property type="term" value="F:DNA binding"/>
    <property type="evidence" value="ECO:0007669"/>
    <property type="project" value="UniProtKB-UniRule"/>
</dbReference>
<feature type="domain" description="Tyr recombinase" evidence="6">
    <location>
        <begin position="112"/>
        <end position="294"/>
    </location>
</feature>
<dbReference type="AlphaFoldDB" id="A0AA41R0H5"/>
<dbReference type="SUPFAM" id="SSF56349">
    <property type="entry name" value="DNA breaking-rejoining enzymes"/>
    <property type="match status" value="1"/>
</dbReference>
<dbReference type="Pfam" id="PF00589">
    <property type="entry name" value="Phage_integrase"/>
    <property type="match status" value="1"/>
</dbReference>
<evidence type="ECO:0000259" key="7">
    <source>
        <dbReference type="PROSITE" id="PS51900"/>
    </source>
</evidence>
<dbReference type="InterPro" id="IPR013762">
    <property type="entry name" value="Integrase-like_cat_sf"/>
</dbReference>
<dbReference type="RefSeq" id="WP_246903046.1">
    <property type="nucleotide sequence ID" value="NZ_JALJRB010000002.1"/>
</dbReference>
<reference evidence="8" key="1">
    <citation type="submission" date="2022-04" db="EMBL/GenBank/DDBJ databases">
        <title>Desulfatitalea alkaliphila sp. nov., a novel anaerobic sulfate-reducing bacterium isolated from terrestrial mud volcano, Taman Peninsula, Russia.</title>
        <authorList>
            <person name="Khomyakova M.A."/>
            <person name="Merkel A.Y."/>
            <person name="Slobodkin A.I."/>
        </authorList>
    </citation>
    <scope>NUCLEOTIDE SEQUENCE</scope>
    <source>
        <strain evidence="8">M08but</strain>
    </source>
</reference>
<evidence type="ECO:0000256" key="4">
    <source>
        <dbReference type="ARBA" id="ARBA00023172"/>
    </source>
</evidence>
<keyword evidence="2" id="KW-0229">DNA integration</keyword>
<dbReference type="PROSITE" id="PS51900">
    <property type="entry name" value="CB"/>
    <property type="match status" value="1"/>
</dbReference>
<comment type="similarity">
    <text evidence="1">Belongs to the 'phage' integrase family.</text>
</comment>
<proteinExistence type="inferred from homology"/>
<protein>
    <submittedName>
        <fullName evidence="8">Site-specific integrase</fullName>
    </submittedName>
</protein>
<sequence length="308" mass="35636">MGRMTNPPLYRRHTMKDYYQQSIKALQLAGMSERTQHCYTRSVRQLVEFYKLSPKKITEQQLQDYFLHRRNKDKWSAATLRIAQSGIKFFFTNVLERDWHTFNYLNAKRERRLPCILSREEVFRILGKVKTFHNYAFLSTVYACGLRLSEALAIEVADIDKSRMMLHVHRGKGAKDRFVPLPADTLALLRRYWVTHKNPALVFPALGRGLNKGAVSKTHMSIESVQGAFRQARYAAGINKRRVSVHTLRHCYATHLLEAGTNPRVIQRYMGHGNLETTMAYFHLTQKGAEDAYAIIDTLMKGFDHGNA</sequence>
<evidence type="ECO:0000313" key="9">
    <source>
        <dbReference type="Proteomes" id="UP001165427"/>
    </source>
</evidence>